<proteinExistence type="predicted"/>
<evidence type="ECO:0000313" key="1">
    <source>
        <dbReference type="EMBL" id="WAJ28703.1"/>
    </source>
</evidence>
<reference evidence="1" key="1">
    <citation type="submission" date="2022-11" db="EMBL/GenBank/DDBJ databases">
        <title>beta-Carotene-producing bacterium, Jeongeuplla avenae sp. nov., alleviates the salt stress of Arabidopsis seedlings.</title>
        <authorList>
            <person name="Jiang L."/>
            <person name="Lee J."/>
        </authorList>
    </citation>
    <scope>NUCLEOTIDE SEQUENCE</scope>
    <source>
        <strain evidence="1">DY_R2A_6</strain>
    </source>
</reference>
<gene>
    <name evidence="1" type="ORF">OXU80_00150</name>
</gene>
<keyword evidence="2" id="KW-1185">Reference proteome</keyword>
<keyword evidence="1" id="KW-0456">Lyase</keyword>
<dbReference type="Proteomes" id="UP001163223">
    <property type="component" value="Chromosome"/>
</dbReference>
<dbReference type="EMBL" id="CP113520">
    <property type="protein sequence ID" value="WAJ28703.1"/>
    <property type="molecule type" value="Genomic_DNA"/>
</dbReference>
<organism evidence="1 2">
    <name type="scientific">Antarcticirhabdus aurantiaca</name>
    <dbReference type="NCBI Taxonomy" id="2606717"/>
    <lineage>
        <taxon>Bacteria</taxon>
        <taxon>Pseudomonadati</taxon>
        <taxon>Pseudomonadota</taxon>
        <taxon>Alphaproteobacteria</taxon>
        <taxon>Hyphomicrobiales</taxon>
        <taxon>Aurantimonadaceae</taxon>
        <taxon>Antarcticirhabdus</taxon>
    </lineage>
</organism>
<name>A0ACD4NPG0_9HYPH</name>
<evidence type="ECO:0000313" key="2">
    <source>
        <dbReference type="Proteomes" id="UP001163223"/>
    </source>
</evidence>
<sequence length="344" mass="37913">MAPTAFVTGISGQDGAYLAKLLVEKGYKVYGGVRRLPEAPLPRLVELGIAGEVELCRFDLADLSMIQDAVERVRPDEFYNLGAQSFVGSSWQQPLYTADIDAVAVCRILEAIRARSPQTRFFQASTSEMFGAVREMPQSEDTPFRPRSPYGVAKLYGHGITVNYRESYGIHASCGILFNHESPLRGAEFVTRKITLGLARIAQGRQELLELGNLSAKRDWGFAGDYVEAMWRMLQQPAGDDFILATGTTTTVRRFVEAAGAAIGLEIEWRGEGEGEEGFDRRSNKRVVAVNPAFFRPVDIDVLVGNASKARERLGWSPAMDLSELAALMARTDHDRVARGAVTF</sequence>
<accession>A0ACD4NPG0</accession>
<dbReference type="EC" id="4.2.1.47" evidence="1"/>
<protein>
    <submittedName>
        <fullName evidence="1">GDP-mannose 4,6-dehydratase</fullName>
        <ecNumber evidence="1">4.2.1.47</ecNumber>
    </submittedName>
</protein>